<accession>A0A6P8IPX2</accession>
<feature type="transmembrane region" description="Helical" evidence="10">
    <location>
        <begin position="53"/>
        <end position="72"/>
    </location>
</feature>
<comment type="subcellular location">
    <subcellularLocation>
        <location evidence="1">Cell membrane</location>
        <topology evidence="1">Multi-pass membrane protein</topology>
    </subcellularLocation>
</comment>
<dbReference type="PRINTS" id="PR00237">
    <property type="entry name" value="GPCRRHODOPSN"/>
</dbReference>
<feature type="transmembrane region" description="Helical" evidence="10">
    <location>
        <begin position="133"/>
        <end position="156"/>
    </location>
</feature>
<dbReference type="CDD" id="cd00637">
    <property type="entry name" value="7tm_classA_rhodopsin-like"/>
    <property type="match status" value="1"/>
</dbReference>
<dbReference type="SMART" id="SM01381">
    <property type="entry name" value="7TM_GPCR_Srsx"/>
    <property type="match status" value="1"/>
</dbReference>
<dbReference type="Gene3D" id="1.20.1070.10">
    <property type="entry name" value="Rhodopsin 7-helix transmembrane proteins"/>
    <property type="match status" value="1"/>
</dbReference>
<evidence type="ECO:0000256" key="6">
    <source>
        <dbReference type="ARBA" id="ARBA00023136"/>
    </source>
</evidence>
<evidence type="ECO:0000256" key="3">
    <source>
        <dbReference type="ARBA" id="ARBA00022692"/>
    </source>
</evidence>
<proteinExistence type="inferred from homology"/>
<evidence type="ECO:0000256" key="8">
    <source>
        <dbReference type="ARBA" id="ARBA00023224"/>
    </source>
</evidence>
<dbReference type="AlphaFoldDB" id="A0A6P8IPX2"/>
<dbReference type="InParanoid" id="A0A6P8IPX2"/>
<dbReference type="GO" id="GO:0005886">
    <property type="term" value="C:plasma membrane"/>
    <property type="evidence" value="ECO:0007669"/>
    <property type="project" value="UniProtKB-SubCell"/>
</dbReference>
<feature type="transmembrane region" description="Helical" evidence="10">
    <location>
        <begin position="224"/>
        <end position="248"/>
    </location>
</feature>
<reference evidence="13" key="1">
    <citation type="submission" date="2025-08" db="UniProtKB">
        <authorList>
            <consortium name="RefSeq"/>
        </authorList>
    </citation>
    <scope>IDENTIFICATION</scope>
    <source>
        <tissue evidence="13">Tentacle</tissue>
    </source>
</reference>
<evidence type="ECO:0000256" key="2">
    <source>
        <dbReference type="ARBA" id="ARBA00022475"/>
    </source>
</evidence>
<feature type="transmembrane region" description="Helical" evidence="10">
    <location>
        <begin position="162"/>
        <end position="184"/>
    </location>
</feature>
<evidence type="ECO:0000256" key="4">
    <source>
        <dbReference type="ARBA" id="ARBA00022989"/>
    </source>
</evidence>
<dbReference type="InterPro" id="IPR000276">
    <property type="entry name" value="GPCR_Rhodpsn"/>
</dbReference>
<dbReference type="GeneID" id="116303519"/>
<dbReference type="PANTHER" id="PTHR24249">
    <property type="entry name" value="HISTAMINE RECEPTOR-RELATED G-PROTEIN COUPLED RECEPTOR"/>
    <property type="match status" value="1"/>
</dbReference>
<keyword evidence="4 10" id="KW-1133">Transmembrane helix</keyword>
<keyword evidence="2" id="KW-1003">Cell membrane</keyword>
<keyword evidence="12" id="KW-1185">Reference proteome</keyword>
<keyword evidence="8 9" id="KW-0807">Transducer</keyword>
<organism evidence="12 13">
    <name type="scientific">Actinia tenebrosa</name>
    <name type="common">Australian red waratah sea anemone</name>
    <dbReference type="NCBI Taxonomy" id="6105"/>
    <lineage>
        <taxon>Eukaryota</taxon>
        <taxon>Metazoa</taxon>
        <taxon>Cnidaria</taxon>
        <taxon>Anthozoa</taxon>
        <taxon>Hexacorallia</taxon>
        <taxon>Actiniaria</taxon>
        <taxon>Actiniidae</taxon>
        <taxon>Actinia</taxon>
    </lineage>
</organism>
<dbReference type="KEGG" id="aten:116303519"/>
<dbReference type="PANTHER" id="PTHR24249:SF372">
    <property type="entry name" value="G-PROTEIN COUPLED RECEPTORS FAMILY 1 PROFILE DOMAIN-CONTAINING PROTEIN"/>
    <property type="match status" value="1"/>
</dbReference>
<comment type="similarity">
    <text evidence="9">Belongs to the G-protein coupled receptor 1 family.</text>
</comment>
<evidence type="ECO:0000256" key="9">
    <source>
        <dbReference type="RuleBase" id="RU000688"/>
    </source>
</evidence>
<protein>
    <submittedName>
        <fullName evidence="13">Tyramine receptor Ser-2-like</fullName>
    </submittedName>
</protein>
<dbReference type="InterPro" id="IPR050569">
    <property type="entry name" value="TAAR"/>
</dbReference>
<keyword evidence="6 10" id="KW-0472">Membrane</keyword>
<feature type="transmembrane region" description="Helical" evidence="10">
    <location>
        <begin position="17"/>
        <end position="41"/>
    </location>
</feature>
<dbReference type="Pfam" id="PF00001">
    <property type="entry name" value="7tm_1"/>
    <property type="match status" value="1"/>
</dbReference>
<dbReference type="FunCoup" id="A0A6P8IPX2">
    <property type="interactions" value="641"/>
</dbReference>
<feature type="transmembrane region" description="Helical" evidence="10">
    <location>
        <begin position="92"/>
        <end position="113"/>
    </location>
</feature>
<name>A0A6P8IPX2_ACTTE</name>
<evidence type="ECO:0000313" key="13">
    <source>
        <dbReference type="RefSeq" id="XP_031568934.1"/>
    </source>
</evidence>
<feature type="domain" description="G-protein coupled receptors family 1 profile" evidence="11">
    <location>
        <begin position="33"/>
        <end position="279"/>
    </location>
</feature>
<evidence type="ECO:0000259" key="11">
    <source>
        <dbReference type="PROSITE" id="PS50262"/>
    </source>
</evidence>
<dbReference type="PROSITE" id="PS00237">
    <property type="entry name" value="G_PROTEIN_RECEP_F1_1"/>
    <property type="match status" value="1"/>
</dbReference>
<gene>
    <name evidence="13" type="primary">LOC116303519</name>
</gene>
<evidence type="ECO:0000256" key="1">
    <source>
        <dbReference type="ARBA" id="ARBA00004651"/>
    </source>
</evidence>
<keyword evidence="3 9" id="KW-0812">Transmembrane</keyword>
<evidence type="ECO:0000256" key="7">
    <source>
        <dbReference type="ARBA" id="ARBA00023170"/>
    </source>
</evidence>
<dbReference type="OrthoDB" id="5972961at2759"/>
<dbReference type="GO" id="GO:0004930">
    <property type="term" value="F:G protein-coupled receptor activity"/>
    <property type="evidence" value="ECO:0007669"/>
    <property type="project" value="UniProtKB-KW"/>
</dbReference>
<evidence type="ECO:0000256" key="10">
    <source>
        <dbReference type="SAM" id="Phobius"/>
    </source>
</evidence>
<feature type="transmembrane region" description="Helical" evidence="10">
    <location>
        <begin position="260"/>
        <end position="281"/>
    </location>
</feature>
<dbReference type="RefSeq" id="XP_031568934.1">
    <property type="nucleotide sequence ID" value="XM_031713074.1"/>
</dbReference>
<sequence>MNCSSSYRIQTDLATRFIYVLINVFTALLAIVGNFFLLFVVFKSYRLRTTSNYFLCSLAVADFLVGLIASPLNILRIEPSIPASYLPAIGKIFDFCVLQTLMATTFNLVLVSIDRYIAIKWSLQYLTILTTKFVSVAIGITWTSSSLLAFPGLFIYGEGLMIHWLVTVLVTLIFPLGIICFCYVEILKITKAQQKTHAVVLQSGEQICNESEARNNIKNRKASLTFAIITVVFLVSFAPNLICNVFYAFTFQPCSKIPEYFYWTNTIMFISSSLNPLLYGARSRDFRLAFKRITSNFRVGSHG</sequence>
<dbReference type="SUPFAM" id="SSF81321">
    <property type="entry name" value="Family A G protein-coupled receptor-like"/>
    <property type="match status" value="1"/>
</dbReference>
<dbReference type="InterPro" id="IPR017452">
    <property type="entry name" value="GPCR_Rhodpsn_7TM"/>
</dbReference>
<dbReference type="PROSITE" id="PS50262">
    <property type="entry name" value="G_PROTEIN_RECEP_F1_2"/>
    <property type="match status" value="1"/>
</dbReference>
<evidence type="ECO:0000313" key="12">
    <source>
        <dbReference type="Proteomes" id="UP000515163"/>
    </source>
</evidence>
<keyword evidence="5 9" id="KW-0297">G-protein coupled receptor</keyword>
<keyword evidence="7 9" id="KW-0675">Receptor</keyword>
<evidence type="ECO:0000256" key="5">
    <source>
        <dbReference type="ARBA" id="ARBA00023040"/>
    </source>
</evidence>
<dbReference type="Proteomes" id="UP000515163">
    <property type="component" value="Unplaced"/>
</dbReference>